<dbReference type="Gene3D" id="3.30.450.20">
    <property type="entry name" value="PAS domain"/>
    <property type="match status" value="1"/>
</dbReference>
<dbReference type="Proteomes" id="UP000178448">
    <property type="component" value="Unassembled WGS sequence"/>
</dbReference>
<feature type="transmembrane region" description="Helical" evidence="1">
    <location>
        <begin position="325"/>
        <end position="347"/>
    </location>
</feature>
<evidence type="ECO:0000259" key="2">
    <source>
        <dbReference type="Pfam" id="PF12728"/>
    </source>
</evidence>
<organism evidence="3 4">
    <name type="scientific">Candidatus Gottesmanbacteria bacterium RBG_16_52_11</name>
    <dbReference type="NCBI Taxonomy" id="1798374"/>
    <lineage>
        <taxon>Bacteria</taxon>
        <taxon>Candidatus Gottesmaniibacteriota</taxon>
    </lineage>
</organism>
<dbReference type="GO" id="GO:0003677">
    <property type="term" value="F:DNA binding"/>
    <property type="evidence" value="ECO:0007669"/>
    <property type="project" value="InterPro"/>
</dbReference>
<dbReference type="InterPro" id="IPR041657">
    <property type="entry name" value="HTH_17"/>
</dbReference>
<dbReference type="EMBL" id="MFJD01000013">
    <property type="protein sequence ID" value="OGG01580.1"/>
    <property type="molecule type" value="Genomic_DNA"/>
</dbReference>
<dbReference type="Pfam" id="PF12728">
    <property type="entry name" value="HTH_17"/>
    <property type="match status" value="1"/>
</dbReference>
<feature type="transmembrane region" description="Helical" evidence="1">
    <location>
        <begin position="182"/>
        <end position="200"/>
    </location>
</feature>
<comment type="caution">
    <text evidence="3">The sequence shown here is derived from an EMBL/GenBank/DDBJ whole genome shotgun (WGS) entry which is preliminary data.</text>
</comment>
<keyword evidence="1" id="KW-1133">Transmembrane helix</keyword>
<protein>
    <recommendedName>
        <fullName evidence="2">Helix-turn-helix domain-containing protein</fullName>
    </recommendedName>
</protein>
<feature type="transmembrane region" description="Helical" evidence="1">
    <location>
        <begin position="297"/>
        <end position="318"/>
    </location>
</feature>
<reference evidence="3 4" key="1">
    <citation type="journal article" date="2016" name="Nat. Commun.">
        <title>Thousands of microbial genomes shed light on interconnected biogeochemical processes in an aquifer system.</title>
        <authorList>
            <person name="Anantharaman K."/>
            <person name="Brown C.T."/>
            <person name="Hug L.A."/>
            <person name="Sharon I."/>
            <person name="Castelle C.J."/>
            <person name="Probst A.J."/>
            <person name="Thomas B.C."/>
            <person name="Singh A."/>
            <person name="Wilkins M.J."/>
            <person name="Karaoz U."/>
            <person name="Brodie E.L."/>
            <person name="Williams K.H."/>
            <person name="Hubbard S.S."/>
            <person name="Banfield J.F."/>
        </authorList>
    </citation>
    <scope>NUCLEOTIDE SEQUENCE [LARGE SCALE GENOMIC DNA]</scope>
</reference>
<keyword evidence="1" id="KW-0472">Membrane</keyword>
<dbReference type="STRING" id="1798374.A2Z33_04525"/>
<evidence type="ECO:0000256" key="1">
    <source>
        <dbReference type="SAM" id="Phobius"/>
    </source>
</evidence>
<keyword evidence="1" id="KW-0812">Transmembrane</keyword>
<feature type="transmembrane region" description="Helical" evidence="1">
    <location>
        <begin position="592"/>
        <end position="611"/>
    </location>
</feature>
<feature type="transmembrane region" description="Helical" evidence="1">
    <location>
        <begin position="155"/>
        <end position="176"/>
    </location>
</feature>
<evidence type="ECO:0000313" key="3">
    <source>
        <dbReference type="EMBL" id="OGG01580.1"/>
    </source>
</evidence>
<accession>A0A1F5YN16</accession>
<feature type="domain" description="Helix-turn-helix" evidence="2">
    <location>
        <begin position="6"/>
        <end position="55"/>
    </location>
</feature>
<proteinExistence type="predicted"/>
<dbReference type="NCBIfam" id="TIGR01764">
    <property type="entry name" value="excise"/>
    <property type="match status" value="1"/>
</dbReference>
<feature type="transmembrane region" description="Helical" evidence="1">
    <location>
        <begin position="207"/>
        <end position="224"/>
    </location>
</feature>
<gene>
    <name evidence="3" type="ORF">A2Z33_04525</name>
</gene>
<sequence>MSQQTYTVKQVADILGYSTNSIYSFLKARRIKGVRVGKGRFRIPQAEIDRLLDRKSPASKQLASVAGEIKPAVAVEASELKRMPLRLPHVNVPDIFDWFTGISAVAVGLALFLVSGIFEGLVVFDAAWLPVLGTLLVAAGTAILYSDISGSGRSVWYGAGVAGIVLANTFISYIFWIKADSASMVLFGLIAGSLAAKQMLRISPRQAFLYTAMGIGSIVPFLLLSREPSQLSNFSLHFGGVSARYTWIIVAAILALSYRYFTGKIGGICSTCLWLGAALLFYVSLEYSYNAAWPQAMLVLVLAAMLLLSSIWQTLAFFRRTDRKYVFTTLGFVLIALSACIGVIRLLQDAVLRYASVRLEGTVLYARELVESSVDRLSLNVETAASNPLVAELLASGSSAGAQDLVRSFYASRSNIRRIMLAKTDGTAAAVYPIEATVSGAVSEDLLIRTLASRRAVLSENAALPGSAGSPTVVISVPVLNAEKEVVGIVASEMDFEQLAYRLSLLAVPGSGEYVEVTSRSGRKFIGHEPEVQVPGPVVDVPSGKQSVVLRQTDAAGSGILVAYSESAKYHWTVTDTLPVTRAVQASQAASIPLMVAMACTVMLVLVVSVLNRSYRLPREDTS</sequence>
<dbReference type="AlphaFoldDB" id="A0A1F5YN16"/>
<feature type="transmembrane region" description="Helical" evidence="1">
    <location>
        <begin position="95"/>
        <end position="115"/>
    </location>
</feature>
<feature type="transmembrane region" description="Helical" evidence="1">
    <location>
        <begin position="127"/>
        <end position="148"/>
    </location>
</feature>
<dbReference type="CDD" id="cd18773">
    <property type="entry name" value="PDC1_HK_sensor"/>
    <property type="match status" value="1"/>
</dbReference>
<name>A0A1F5YN16_9BACT</name>
<feature type="transmembrane region" description="Helical" evidence="1">
    <location>
        <begin position="265"/>
        <end position="285"/>
    </location>
</feature>
<feature type="transmembrane region" description="Helical" evidence="1">
    <location>
        <begin position="236"/>
        <end position="258"/>
    </location>
</feature>
<dbReference type="InterPro" id="IPR010093">
    <property type="entry name" value="SinI_DNA-bd"/>
</dbReference>
<dbReference type="InterPro" id="IPR029151">
    <property type="entry name" value="Sensor-like_sf"/>
</dbReference>
<evidence type="ECO:0000313" key="4">
    <source>
        <dbReference type="Proteomes" id="UP000178448"/>
    </source>
</evidence>
<dbReference type="SUPFAM" id="SSF103190">
    <property type="entry name" value="Sensory domain-like"/>
    <property type="match status" value="1"/>
</dbReference>